<sequence length="395" mass="43215">MEDKSTLLDLDPDASAIQQGQQSPAVQLVHENDCSTTTSSDLQQPVGPRIVVRTAAGWTARPGRQTRVDAAGRWIVRDGLGLVCLCLAWLVMLYAELITLCVILAPAPSATFRLLGGICFHILMGLALTAHLRAVFSDPGAVPLGSANHENLLRLGPLPDGRDRVVYRCARCDCVKPDRTHHCSVCGRCIRRMDHHCPWINNCVGLRNQKFFVLFTAYISLVSWFTVYLCLHYFAICLRSEWDACSGGPSPAMSTMLLLILIVLSLLFGIFTAVMAGSQISAILTNTTGIERIKGEQRTAQGLSCSDRLARVFGQPASWRWLSPLHRPHLRAEDDELLSPANDGFEKPSLDSVSPDLPVSRLTSLVALDQFALAKPDSSPPPPPPPTDFGPTCRR</sequence>
<evidence type="ECO:0000256" key="8">
    <source>
        <dbReference type="SAM" id="MobiDB-lite"/>
    </source>
</evidence>
<keyword evidence="6 7" id="KW-0012">Acyltransferase</keyword>
<keyword evidence="2 7" id="KW-0808">Transferase</keyword>
<dbReference type="PANTHER" id="PTHR12246">
    <property type="entry name" value="PALMITOYLTRANSFERASE ZDHHC16"/>
    <property type="match status" value="1"/>
</dbReference>
<comment type="subcellular location">
    <subcellularLocation>
        <location evidence="1">Membrane</location>
        <topology evidence="1">Multi-pass membrane protein</topology>
    </subcellularLocation>
</comment>
<feature type="transmembrane region" description="Helical" evidence="7">
    <location>
        <begin position="80"/>
        <end position="105"/>
    </location>
</feature>
<evidence type="ECO:0000259" key="9">
    <source>
        <dbReference type="Pfam" id="PF01529"/>
    </source>
</evidence>
<keyword evidence="10" id="KW-1185">Reference proteome</keyword>
<protein>
    <recommendedName>
        <fullName evidence="7">Palmitoyltransferase</fullName>
        <ecNumber evidence="7">2.3.1.225</ecNumber>
    </recommendedName>
</protein>
<comment type="similarity">
    <text evidence="7">Belongs to the DHHC palmitoyltransferase family.</text>
</comment>
<dbReference type="Pfam" id="PF01529">
    <property type="entry name" value="DHHC"/>
    <property type="match status" value="1"/>
</dbReference>
<evidence type="ECO:0000256" key="3">
    <source>
        <dbReference type="ARBA" id="ARBA00022692"/>
    </source>
</evidence>
<dbReference type="InterPro" id="IPR039859">
    <property type="entry name" value="PFA4/ZDH16/20/ERF2-like"/>
</dbReference>
<feature type="domain" description="Palmitoyltransferase DHHC" evidence="9">
    <location>
        <begin position="169"/>
        <end position="294"/>
    </location>
</feature>
<name>A0A1I8J3Q7_9PLAT</name>
<keyword evidence="5 7" id="KW-0472">Membrane</keyword>
<accession>A0A1I8J3Q7</accession>
<evidence type="ECO:0000256" key="2">
    <source>
        <dbReference type="ARBA" id="ARBA00022679"/>
    </source>
</evidence>
<evidence type="ECO:0000256" key="1">
    <source>
        <dbReference type="ARBA" id="ARBA00004141"/>
    </source>
</evidence>
<keyword evidence="4 7" id="KW-1133">Transmembrane helix</keyword>
<dbReference type="WBParaSite" id="maker-uti_cns_0045725-snap-gene-1.24-mRNA-1">
    <property type="protein sequence ID" value="maker-uti_cns_0045725-snap-gene-1.24-mRNA-1"/>
    <property type="gene ID" value="maker-uti_cns_0045725-snap-gene-1.24"/>
</dbReference>
<dbReference type="PROSITE" id="PS50216">
    <property type="entry name" value="DHHC"/>
    <property type="match status" value="1"/>
</dbReference>
<reference evidence="11" key="1">
    <citation type="submission" date="2016-11" db="UniProtKB">
        <authorList>
            <consortium name="WormBaseParasite"/>
        </authorList>
    </citation>
    <scope>IDENTIFICATION</scope>
</reference>
<evidence type="ECO:0000256" key="4">
    <source>
        <dbReference type="ARBA" id="ARBA00022989"/>
    </source>
</evidence>
<evidence type="ECO:0000313" key="11">
    <source>
        <dbReference type="WBParaSite" id="maker-uti_cns_0045725-snap-gene-1.24-mRNA-1"/>
    </source>
</evidence>
<dbReference type="GO" id="GO:0019706">
    <property type="term" value="F:protein-cysteine S-palmitoyltransferase activity"/>
    <property type="evidence" value="ECO:0007669"/>
    <property type="project" value="UniProtKB-EC"/>
</dbReference>
<dbReference type="EC" id="2.3.1.225" evidence="7"/>
<feature type="compositionally biased region" description="Pro residues" evidence="8">
    <location>
        <begin position="378"/>
        <end position="388"/>
    </location>
</feature>
<feature type="transmembrane region" description="Helical" evidence="7">
    <location>
        <begin position="211"/>
        <end position="236"/>
    </location>
</feature>
<evidence type="ECO:0000256" key="7">
    <source>
        <dbReference type="RuleBase" id="RU079119"/>
    </source>
</evidence>
<comment type="catalytic activity">
    <reaction evidence="7">
        <text>L-cysteinyl-[protein] + hexadecanoyl-CoA = S-hexadecanoyl-L-cysteinyl-[protein] + CoA</text>
        <dbReference type="Rhea" id="RHEA:36683"/>
        <dbReference type="Rhea" id="RHEA-COMP:10131"/>
        <dbReference type="Rhea" id="RHEA-COMP:11032"/>
        <dbReference type="ChEBI" id="CHEBI:29950"/>
        <dbReference type="ChEBI" id="CHEBI:57287"/>
        <dbReference type="ChEBI" id="CHEBI:57379"/>
        <dbReference type="ChEBI" id="CHEBI:74151"/>
        <dbReference type="EC" id="2.3.1.225"/>
    </reaction>
</comment>
<dbReference type="GO" id="GO:0016020">
    <property type="term" value="C:membrane"/>
    <property type="evidence" value="ECO:0007669"/>
    <property type="project" value="UniProtKB-SubCell"/>
</dbReference>
<feature type="region of interest" description="Disordered" evidence="8">
    <location>
        <begin position="373"/>
        <end position="395"/>
    </location>
</feature>
<feature type="transmembrane region" description="Helical" evidence="7">
    <location>
        <begin position="256"/>
        <end position="276"/>
    </location>
</feature>
<organism evidence="10 11">
    <name type="scientific">Macrostomum lignano</name>
    <dbReference type="NCBI Taxonomy" id="282301"/>
    <lineage>
        <taxon>Eukaryota</taxon>
        <taxon>Metazoa</taxon>
        <taxon>Spiralia</taxon>
        <taxon>Lophotrochozoa</taxon>
        <taxon>Platyhelminthes</taxon>
        <taxon>Rhabditophora</taxon>
        <taxon>Macrostomorpha</taxon>
        <taxon>Macrostomida</taxon>
        <taxon>Macrostomidae</taxon>
        <taxon>Macrostomum</taxon>
    </lineage>
</organism>
<dbReference type="Proteomes" id="UP000095280">
    <property type="component" value="Unplaced"/>
</dbReference>
<feature type="transmembrane region" description="Helical" evidence="7">
    <location>
        <begin position="111"/>
        <end position="130"/>
    </location>
</feature>
<evidence type="ECO:0000256" key="6">
    <source>
        <dbReference type="ARBA" id="ARBA00023315"/>
    </source>
</evidence>
<evidence type="ECO:0000313" key="10">
    <source>
        <dbReference type="Proteomes" id="UP000095280"/>
    </source>
</evidence>
<comment type="domain">
    <text evidence="7">The DHHC domain is required for palmitoyltransferase activity.</text>
</comment>
<evidence type="ECO:0000256" key="5">
    <source>
        <dbReference type="ARBA" id="ARBA00023136"/>
    </source>
</evidence>
<dbReference type="InterPro" id="IPR001594">
    <property type="entry name" value="Palmitoyltrfase_DHHC"/>
</dbReference>
<keyword evidence="3 7" id="KW-0812">Transmembrane</keyword>
<dbReference type="AlphaFoldDB" id="A0A1I8J3Q7"/>
<proteinExistence type="inferred from homology"/>